<keyword evidence="1" id="KW-0812">Transmembrane</keyword>
<organism evidence="3 4">
    <name type="scientific">Leptonema illini</name>
    <dbReference type="NCBI Taxonomy" id="183"/>
    <lineage>
        <taxon>Bacteria</taxon>
        <taxon>Pseudomonadati</taxon>
        <taxon>Spirochaetota</taxon>
        <taxon>Spirochaetia</taxon>
        <taxon>Leptospirales</taxon>
        <taxon>Leptospiraceae</taxon>
        <taxon>Leptonema</taxon>
    </lineage>
</organism>
<evidence type="ECO:0000256" key="1">
    <source>
        <dbReference type="SAM" id="Phobius"/>
    </source>
</evidence>
<feature type="transmembrane region" description="Helical" evidence="1">
    <location>
        <begin position="376"/>
        <end position="395"/>
    </location>
</feature>
<dbReference type="EMBL" id="WBUI01000001">
    <property type="protein sequence ID" value="KAB2935252.1"/>
    <property type="molecule type" value="Genomic_DNA"/>
</dbReference>
<dbReference type="Pfam" id="PF00211">
    <property type="entry name" value="Guanylate_cyc"/>
    <property type="match status" value="1"/>
</dbReference>
<dbReference type="SMART" id="SM00044">
    <property type="entry name" value="CYCc"/>
    <property type="match status" value="1"/>
</dbReference>
<reference evidence="3 4" key="1">
    <citation type="submission" date="2019-10" db="EMBL/GenBank/DDBJ databases">
        <title>Extracellular Electron Transfer in a Candidatus Methanoperedens spp. Enrichment Culture.</title>
        <authorList>
            <person name="Berger S."/>
            <person name="Rangel Shaw D."/>
            <person name="Berben T."/>
            <person name="In 'T Zandt M."/>
            <person name="Frank J."/>
            <person name="Reimann J."/>
            <person name="Jetten M.S.M."/>
            <person name="Welte C.U."/>
        </authorList>
    </citation>
    <scope>NUCLEOTIDE SEQUENCE [LARGE SCALE GENOMIC DNA]</scope>
    <source>
        <strain evidence="3">SB12</strain>
    </source>
</reference>
<dbReference type="GO" id="GO:0004016">
    <property type="term" value="F:adenylate cyclase activity"/>
    <property type="evidence" value="ECO:0007669"/>
    <property type="project" value="UniProtKB-ARBA"/>
</dbReference>
<gene>
    <name evidence="3" type="ORF">F9K24_00555</name>
</gene>
<evidence type="ECO:0000313" key="3">
    <source>
        <dbReference type="EMBL" id="KAB2935252.1"/>
    </source>
</evidence>
<feature type="transmembrane region" description="Helical" evidence="1">
    <location>
        <begin position="12"/>
        <end position="32"/>
    </location>
</feature>
<dbReference type="GO" id="GO:0006171">
    <property type="term" value="P:cAMP biosynthetic process"/>
    <property type="evidence" value="ECO:0007669"/>
    <property type="project" value="TreeGrafter"/>
</dbReference>
<feature type="transmembrane region" description="Helical" evidence="1">
    <location>
        <begin position="229"/>
        <end position="248"/>
    </location>
</feature>
<keyword evidence="1" id="KW-0472">Membrane</keyword>
<name>A0A833H4N3_9LEPT</name>
<protein>
    <submittedName>
        <fullName evidence="3">Adenylate/guanylate cyclase domain-containing protein</fullName>
    </submittedName>
</protein>
<feature type="transmembrane region" description="Helical" evidence="1">
    <location>
        <begin position="401"/>
        <end position="419"/>
    </location>
</feature>
<dbReference type="PANTHER" id="PTHR43081:SF1">
    <property type="entry name" value="ADENYLATE CYCLASE, TERMINAL-DIFFERENTIATION SPECIFIC"/>
    <property type="match status" value="1"/>
</dbReference>
<evidence type="ECO:0000259" key="2">
    <source>
        <dbReference type="PROSITE" id="PS50125"/>
    </source>
</evidence>
<evidence type="ECO:0000313" key="4">
    <source>
        <dbReference type="Proteomes" id="UP000460298"/>
    </source>
</evidence>
<sequence length="734" mass="82319">MLSASPVYRNSRIRIFILFLNLIFVFLSVVLLSSSCTKSGDAPQAFSVKDGTIDLTEWNPERDGAVPLKGEWKFFWKTLLPANEPLPEDGFILAPPTIWNGLQTVDTRENPEGQKFDGEGYASYAVTIRPPASVAILAIKIPDAGSSMTVIANGETVYTAGRVGTSENSFTPYYRPGTVDLIVSPGKDIDLRFQVANFVDRHGGIQGEVLVGTPAQIDAVVRRNIVYEMFLFGSILIIGFYHFGLFILRRQDSSPFWFGLFCIDIALRTILMGERLFQTAFPGLPWIVTNRLEFFTGYLSIPLFLTFLYSLYPQEVKLRVVQAFWLIAAAFLAVVSFTHPTFYTESLPYYEVVIVAGIVLVVATMGLAARRRRPGAIQALGGILFLGGCVVLDLLRLEQIFTIELFTTLTPLGLFVFILSKSYIISERFSQAYRTAEKLADEMKELNSAYSKFFPEEFLRLLARGNITEIGLGDHRSMEMTVLFSDIRSFTELSESMTPEQNFHFLNSLLGEAGPIIRKHDGFVDKYIGDSIMALFPGSPDHALDAAVEIQAKVRQFNQERIDAGLEPIDVGIGIHFGPMILGTIGENERMQGTVISDAVNLASRIEGLTRAYHSTILITGELLDRLEQRERFHFREIDIVRVKGKKNAVRLIEVLDGFSPAQRELHEKHADAFHRAIESFRSGDFTSAQAQFETILSDDPDDGVARIYSRRCQRLVEKGIPENWEGITELRYK</sequence>
<accession>A0A833H4N3</accession>
<dbReference type="Gene3D" id="3.30.70.1230">
    <property type="entry name" value="Nucleotide cyclase"/>
    <property type="match status" value="1"/>
</dbReference>
<dbReference type="SUPFAM" id="SSF55073">
    <property type="entry name" value="Nucleotide cyclase"/>
    <property type="match status" value="1"/>
</dbReference>
<dbReference type="Proteomes" id="UP000460298">
    <property type="component" value="Unassembled WGS sequence"/>
</dbReference>
<dbReference type="GO" id="GO:0035556">
    <property type="term" value="P:intracellular signal transduction"/>
    <property type="evidence" value="ECO:0007669"/>
    <property type="project" value="InterPro"/>
</dbReference>
<proteinExistence type="predicted"/>
<feature type="domain" description="Guanylate cyclase" evidence="2">
    <location>
        <begin position="481"/>
        <end position="607"/>
    </location>
</feature>
<dbReference type="InterPro" id="IPR001054">
    <property type="entry name" value="A/G_cyclase"/>
</dbReference>
<dbReference type="Pfam" id="PF07695">
    <property type="entry name" value="7TMR-DISM_7TM"/>
    <property type="match status" value="1"/>
</dbReference>
<feature type="transmembrane region" description="Helical" evidence="1">
    <location>
        <begin position="292"/>
        <end position="312"/>
    </location>
</feature>
<comment type="caution">
    <text evidence="3">The sequence shown here is derived from an EMBL/GenBank/DDBJ whole genome shotgun (WGS) entry which is preliminary data.</text>
</comment>
<feature type="transmembrane region" description="Helical" evidence="1">
    <location>
        <begin position="324"/>
        <end position="343"/>
    </location>
</feature>
<feature type="transmembrane region" description="Helical" evidence="1">
    <location>
        <begin position="349"/>
        <end position="369"/>
    </location>
</feature>
<dbReference type="InterPro" id="IPR050697">
    <property type="entry name" value="Adenylyl/Guanylyl_Cyclase_3/4"/>
</dbReference>
<dbReference type="PANTHER" id="PTHR43081">
    <property type="entry name" value="ADENYLATE CYCLASE, TERMINAL-DIFFERENTIATION SPECIFIC-RELATED"/>
    <property type="match status" value="1"/>
</dbReference>
<dbReference type="PROSITE" id="PS50125">
    <property type="entry name" value="GUANYLATE_CYCLASE_2"/>
    <property type="match status" value="1"/>
</dbReference>
<dbReference type="InterPro" id="IPR029787">
    <property type="entry name" value="Nucleotide_cyclase"/>
</dbReference>
<dbReference type="AlphaFoldDB" id="A0A833H4N3"/>
<dbReference type="InterPro" id="IPR011623">
    <property type="entry name" value="7TMR_DISM_rcpt_extracell_dom1"/>
</dbReference>
<keyword evidence="1" id="KW-1133">Transmembrane helix</keyword>
<dbReference type="CDD" id="cd07302">
    <property type="entry name" value="CHD"/>
    <property type="match status" value="1"/>
</dbReference>